<evidence type="ECO:0000313" key="3">
    <source>
        <dbReference type="Proteomes" id="UP000006860"/>
    </source>
</evidence>
<dbReference type="InterPro" id="IPR019301">
    <property type="entry name" value="Flagellar_prot_FlgJ_N"/>
</dbReference>
<keyword evidence="2" id="KW-0966">Cell projection</keyword>
<proteinExistence type="predicted"/>
<dbReference type="RefSeq" id="WP_013630859.1">
    <property type="nucleotide sequence ID" value="NC_015174.1"/>
</dbReference>
<dbReference type="STRING" id="756272.Plabr_4584"/>
<gene>
    <name evidence="2" type="ordered locus">Plabr_4584</name>
</gene>
<dbReference type="Pfam" id="PF10135">
    <property type="entry name" value="Rod-binding"/>
    <property type="match status" value="1"/>
</dbReference>
<accession>F0SNB2</accession>
<dbReference type="Proteomes" id="UP000006860">
    <property type="component" value="Chromosome"/>
</dbReference>
<dbReference type="eggNOG" id="ENOG5033351">
    <property type="taxonomic scope" value="Bacteria"/>
</dbReference>
<feature type="domain" description="Flagellar protein FlgJ N-terminal" evidence="1">
    <location>
        <begin position="57"/>
        <end position="94"/>
    </location>
</feature>
<protein>
    <submittedName>
        <fullName evidence="2">Flagellar protein FlgJ</fullName>
    </submittedName>
</protein>
<dbReference type="AlphaFoldDB" id="F0SNB2"/>
<organism evidence="2 3">
    <name type="scientific">Rubinisphaera brasiliensis (strain ATCC 49424 / DSM 5305 / JCM 21570 / IAM 15109 / NBRC 103401 / IFAM 1448)</name>
    <name type="common">Planctomyces brasiliensis</name>
    <dbReference type="NCBI Taxonomy" id="756272"/>
    <lineage>
        <taxon>Bacteria</taxon>
        <taxon>Pseudomonadati</taxon>
        <taxon>Planctomycetota</taxon>
        <taxon>Planctomycetia</taxon>
        <taxon>Planctomycetales</taxon>
        <taxon>Planctomycetaceae</taxon>
        <taxon>Rubinisphaera</taxon>
    </lineage>
</organism>
<sequence>MMNPINPVALQQQMASGDTELRTEFAAGKTAQRLEQMETREVFKNFVAGTFYQQMLKAMRSSQGEVQYLGGGQGEKMFRSQLDQQISEQLAMHHGDAFAAPLYDNFEAHLNQRTATEPSQVDYLA</sequence>
<reference evidence="3" key="1">
    <citation type="submission" date="2011-02" db="EMBL/GenBank/DDBJ databases">
        <title>The complete genome of Planctomyces brasiliensis DSM 5305.</title>
        <authorList>
            <person name="Lucas S."/>
            <person name="Copeland A."/>
            <person name="Lapidus A."/>
            <person name="Bruce D."/>
            <person name="Goodwin L."/>
            <person name="Pitluck S."/>
            <person name="Kyrpides N."/>
            <person name="Mavromatis K."/>
            <person name="Pagani I."/>
            <person name="Ivanova N."/>
            <person name="Ovchinnikova G."/>
            <person name="Lu M."/>
            <person name="Detter J.C."/>
            <person name="Han C."/>
            <person name="Land M."/>
            <person name="Hauser L."/>
            <person name="Markowitz V."/>
            <person name="Cheng J.-F."/>
            <person name="Hugenholtz P."/>
            <person name="Woyke T."/>
            <person name="Wu D."/>
            <person name="Tindall B."/>
            <person name="Pomrenke H.G."/>
            <person name="Brambilla E."/>
            <person name="Klenk H.-P."/>
            <person name="Eisen J.A."/>
        </authorList>
    </citation>
    <scope>NUCLEOTIDE SEQUENCE [LARGE SCALE GENOMIC DNA]</scope>
    <source>
        <strain evidence="3">ATCC 49424 / DSM 5305 / JCM 21570 / IAM 15109 / NBRC 103401 / IFAM 1448</strain>
    </source>
</reference>
<keyword evidence="2" id="KW-0969">Cilium</keyword>
<dbReference type="KEGG" id="pbs:Plabr_4584"/>
<name>F0SNB2_RUBBR</name>
<dbReference type="OrthoDB" id="280272at2"/>
<keyword evidence="3" id="KW-1185">Reference proteome</keyword>
<dbReference type="HOGENOM" id="CLU_1991029_0_0_0"/>
<evidence type="ECO:0000259" key="1">
    <source>
        <dbReference type="Pfam" id="PF10135"/>
    </source>
</evidence>
<dbReference type="EMBL" id="CP002546">
    <property type="protein sequence ID" value="ADY62155.1"/>
    <property type="molecule type" value="Genomic_DNA"/>
</dbReference>
<evidence type="ECO:0000313" key="2">
    <source>
        <dbReference type="EMBL" id="ADY62155.1"/>
    </source>
</evidence>
<keyword evidence="2" id="KW-0282">Flagellum</keyword>